<keyword evidence="10" id="KW-0443">Lipid metabolism</keyword>
<gene>
    <name evidence="20" type="ORF">WA026_005255</name>
</gene>
<evidence type="ECO:0000313" key="21">
    <source>
        <dbReference type="Proteomes" id="UP001431783"/>
    </source>
</evidence>
<accession>A0AAW1UNF4</accession>
<keyword evidence="14" id="KW-0012">Acyltransferase</keyword>
<evidence type="ECO:0000256" key="2">
    <source>
        <dbReference type="ARBA" id="ARBA00004240"/>
    </source>
</evidence>
<keyword evidence="7 19" id="KW-0812">Transmembrane</keyword>
<feature type="transmembrane region" description="Helical" evidence="19">
    <location>
        <begin position="23"/>
        <end position="41"/>
    </location>
</feature>
<feature type="transmembrane region" description="Helical" evidence="19">
    <location>
        <begin position="407"/>
        <end position="429"/>
    </location>
</feature>
<dbReference type="InterPro" id="IPR049941">
    <property type="entry name" value="LPLAT_7/PORCN-like"/>
</dbReference>
<keyword evidence="12" id="KW-0594">Phospholipid biosynthesis</keyword>
<dbReference type="GO" id="GO:0006656">
    <property type="term" value="P:phosphatidylcholine biosynthetic process"/>
    <property type="evidence" value="ECO:0007669"/>
    <property type="project" value="TreeGrafter"/>
</dbReference>
<keyword evidence="6" id="KW-0808">Transferase</keyword>
<dbReference type="PANTHER" id="PTHR13906:SF14">
    <property type="entry name" value="LYSOPHOSPHOLIPID ACYLTRANSFERASE 5"/>
    <property type="match status" value="1"/>
</dbReference>
<keyword evidence="5" id="KW-0444">Lipid biosynthesis</keyword>
<feature type="transmembrane region" description="Helical" evidence="19">
    <location>
        <begin position="77"/>
        <end position="110"/>
    </location>
</feature>
<feature type="transmembrane region" description="Helical" evidence="19">
    <location>
        <begin position="351"/>
        <end position="377"/>
    </location>
</feature>
<evidence type="ECO:0000256" key="4">
    <source>
        <dbReference type="ARBA" id="ARBA00010323"/>
    </source>
</evidence>
<dbReference type="Proteomes" id="UP001431783">
    <property type="component" value="Unassembled WGS sequence"/>
</dbReference>
<comment type="pathway">
    <text evidence="15">Phospholipid metabolism.</text>
</comment>
<evidence type="ECO:0000256" key="5">
    <source>
        <dbReference type="ARBA" id="ARBA00022516"/>
    </source>
</evidence>
<feature type="transmembrane region" description="Helical" evidence="19">
    <location>
        <begin position="53"/>
        <end position="71"/>
    </location>
</feature>
<evidence type="ECO:0000256" key="7">
    <source>
        <dbReference type="ARBA" id="ARBA00022692"/>
    </source>
</evidence>
<dbReference type="GO" id="GO:0071617">
    <property type="term" value="F:lysophospholipid acyltransferase activity"/>
    <property type="evidence" value="ECO:0007669"/>
    <property type="project" value="TreeGrafter"/>
</dbReference>
<organism evidence="20 21">
    <name type="scientific">Henosepilachna vigintioctopunctata</name>
    <dbReference type="NCBI Taxonomy" id="420089"/>
    <lineage>
        <taxon>Eukaryota</taxon>
        <taxon>Metazoa</taxon>
        <taxon>Ecdysozoa</taxon>
        <taxon>Arthropoda</taxon>
        <taxon>Hexapoda</taxon>
        <taxon>Insecta</taxon>
        <taxon>Pterygota</taxon>
        <taxon>Neoptera</taxon>
        <taxon>Endopterygota</taxon>
        <taxon>Coleoptera</taxon>
        <taxon>Polyphaga</taxon>
        <taxon>Cucujiformia</taxon>
        <taxon>Coccinelloidea</taxon>
        <taxon>Coccinellidae</taxon>
        <taxon>Epilachninae</taxon>
        <taxon>Epilachnini</taxon>
        <taxon>Henosepilachna</taxon>
    </lineage>
</organism>
<dbReference type="EC" id="2.3.1.n6" evidence="17"/>
<dbReference type="GO" id="GO:0016020">
    <property type="term" value="C:membrane"/>
    <property type="evidence" value="ECO:0007669"/>
    <property type="project" value="UniProtKB-SubCell"/>
</dbReference>
<protein>
    <recommendedName>
        <fullName evidence="18">Lysophospholipid acyltransferase 5</fullName>
        <ecNumber evidence="16">2.3.1.23</ecNumber>
        <ecNumber evidence="17">2.3.1.n6</ecNumber>
    </recommendedName>
</protein>
<dbReference type="EC" id="2.3.1.23" evidence="16"/>
<keyword evidence="11 19" id="KW-0472">Membrane</keyword>
<evidence type="ECO:0000256" key="16">
    <source>
        <dbReference type="ARBA" id="ARBA00026120"/>
    </source>
</evidence>
<evidence type="ECO:0000256" key="17">
    <source>
        <dbReference type="ARBA" id="ARBA00038923"/>
    </source>
</evidence>
<dbReference type="AlphaFoldDB" id="A0AAW1UNF4"/>
<evidence type="ECO:0000256" key="14">
    <source>
        <dbReference type="ARBA" id="ARBA00023315"/>
    </source>
</evidence>
<evidence type="ECO:0000256" key="3">
    <source>
        <dbReference type="ARBA" id="ARBA00005074"/>
    </source>
</evidence>
<comment type="caution">
    <text evidence="20">The sequence shown here is derived from an EMBL/GenBank/DDBJ whole genome shotgun (WGS) entry which is preliminary data.</text>
</comment>
<dbReference type="GO" id="GO:0005783">
    <property type="term" value="C:endoplasmic reticulum"/>
    <property type="evidence" value="ECO:0007669"/>
    <property type="project" value="UniProtKB-SubCell"/>
</dbReference>
<evidence type="ECO:0000256" key="6">
    <source>
        <dbReference type="ARBA" id="ARBA00022679"/>
    </source>
</evidence>
<comment type="similarity">
    <text evidence="4">Belongs to the membrane-bound acyltransferase family.</text>
</comment>
<evidence type="ECO:0000256" key="9">
    <source>
        <dbReference type="ARBA" id="ARBA00022989"/>
    </source>
</evidence>
<evidence type="ECO:0000256" key="8">
    <source>
        <dbReference type="ARBA" id="ARBA00022824"/>
    </source>
</evidence>
<sequence length="468" mass="54263">MIEMNIFSHSLKALSELVGADEAALTLLVSILLGYPIAIIYRQYFCGRDQYFQHLYFIASGLLLGYLNYGLDVAHPLLSMVVTYVILAGLGATAAAVGAVFAFNMIYLLIGYYTTSTEYYDINWTMPHCVLVLRLIGIAFDYFDGQQKEDTLGADNKRFMLKTLPNPLEFFGFAFFPSSFLVGPQFPMRRYQNFVNGDFGDKTDPFKPPRSEYAALKRFGLGVFYLSVFQIMGMYVSDSYMVSEDFRELSFIRKHLILGLWGRFTLYKYISCWLLTEGSCILFGITYDGIDEKGEKQWNGLENVKLSIFENTLDFDDYVHSFNTNTNLWLGHYIYKRLKFLGNRNFSHLGALMFLAVWHGFHTGYFVAFFIEFLVIYTERDIKTIVKSNEKVSQFFNQPMVNIPLKLFLRLYTFIFMGFCLIPFVLFTWENYTYTYVSINYSGLILYVLYPVLWGPILRAVLKRKKTD</sequence>
<evidence type="ECO:0000256" key="1">
    <source>
        <dbReference type="ARBA" id="ARBA00004141"/>
    </source>
</evidence>
<dbReference type="EMBL" id="JARQZJ010000092">
    <property type="protein sequence ID" value="KAK9884303.1"/>
    <property type="molecule type" value="Genomic_DNA"/>
</dbReference>
<comment type="pathway">
    <text evidence="3">Lipid metabolism; phospholipid metabolism.</text>
</comment>
<evidence type="ECO:0000256" key="12">
    <source>
        <dbReference type="ARBA" id="ARBA00023209"/>
    </source>
</evidence>
<evidence type="ECO:0000256" key="18">
    <source>
        <dbReference type="ARBA" id="ARBA00039721"/>
    </source>
</evidence>
<keyword evidence="9 19" id="KW-1133">Transmembrane helix</keyword>
<evidence type="ECO:0000256" key="13">
    <source>
        <dbReference type="ARBA" id="ARBA00023264"/>
    </source>
</evidence>
<comment type="subcellular location">
    <subcellularLocation>
        <location evidence="2">Endoplasmic reticulum</location>
    </subcellularLocation>
    <subcellularLocation>
        <location evidence="1">Membrane</location>
        <topology evidence="1">Multi-pass membrane protein</topology>
    </subcellularLocation>
</comment>
<keyword evidence="8" id="KW-0256">Endoplasmic reticulum</keyword>
<dbReference type="GO" id="GO:0047184">
    <property type="term" value="F:1-acylglycerophosphocholine O-acyltransferase activity"/>
    <property type="evidence" value="ECO:0007669"/>
    <property type="project" value="UniProtKB-EC"/>
</dbReference>
<evidence type="ECO:0000256" key="19">
    <source>
        <dbReference type="SAM" id="Phobius"/>
    </source>
</evidence>
<name>A0AAW1UNF4_9CUCU</name>
<evidence type="ECO:0000256" key="11">
    <source>
        <dbReference type="ARBA" id="ARBA00023136"/>
    </source>
</evidence>
<keyword evidence="21" id="KW-1185">Reference proteome</keyword>
<reference evidence="20 21" key="1">
    <citation type="submission" date="2023-03" db="EMBL/GenBank/DDBJ databases">
        <title>Genome insight into feeding habits of ladybird beetles.</title>
        <authorList>
            <person name="Li H.-S."/>
            <person name="Huang Y.-H."/>
            <person name="Pang H."/>
        </authorList>
    </citation>
    <scope>NUCLEOTIDE SEQUENCE [LARGE SCALE GENOMIC DNA]</scope>
    <source>
        <strain evidence="20">SYSU_2023b</strain>
        <tissue evidence="20">Whole body</tissue>
    </source>
</reference>
<keyword evidence="13" id="KW-1208">Phospholipid metabolism</keyword>
<feature type="transmembrane region" description="Helical" evidence="19">
    <location>
        <begin position="441"/>
        <end position="462"/>
    </location>
</feature>
<dbReference type="PANTHER" id="PTHR13906">
    <property type="entry name" value="PORCUPINE"/>
    <property type="match status" value="1"/>
</dbReference>
<dbReference type="Pfam" id="PF03062">
    <property type="entry name" value="MBOAT"/>
    <property type="match status" value="1"/>
</dbReference>
<feature type="transmembrane region" description="Helical" evidence="19">
    <location>
        <begin position="219"/>
        <end position="237"/>
    </location>
</feature>
<dbReference type="GO" id="GO:0030258">
    <property type="term" value="P:lipid modification"/>
    <property type="evidence" value="ECO:0007669"/>
    <property type="project" value="TreeGrafter"/>
</dbReference>
<proteinExistence type="inferred from homology"/>
<evidence type="ECO:0000256" key="10">
    <source>
        <dbReference type="ARBA" id="ARBA00023098"/>
    </source>
</evidence>
<evidence type="ECO:0000256" key="15">
    <source>
        <dbReference type="ARBA" id="ARBA00025707"/>
    </source>
</evidence>
<evidence type="ECO:0000313" key="20">
    <source>
        <dbReference type="EMBL" id="KAK9884303.1"/>
    </source>
</evidence>
<dbReference type="InterPro" id="IPR004299">
    <property type="entry name" value="MBOAT_fam"/>
</dbReference>